<dbReference type="GeneID" id="83005523"/>
<comment type="subcellular location">
    <subcellularLocation>
        <location evidence="1">Cell membrane</location>
        <topology evidence="1">Multi-pass membrane protein</topology>
    </subcellularLocation>
</comment>
<feature type="transmembrane region" description="Helical" evidence="6">
    <location>
        <begin position="206"/>
        <end position="227"/>
    </location>
</feature>
<dbReference type="AlphaFoldDB" id="A0A415E8C8"/>
<feature type="transmembrane region" description="Helical" evidence="6">
    <location>
        <begin position="176"/>
        <end position="194"/>
    </location>
</feature>
<dbReference type="Pfam" id="PF03631">
    <property type="entry name" value="Virul_fac_BrkB"/>
    <property type="match status" value="1"/>
</dbReference>
<protein>
    <submittedName>
        <fullName evidence="7">YihY/virulence factor BrkB family protein</fullName>
    </submittedName>
</protein>
<dbReference type="RefSeq" id="WP_067540817.1">
    <property type="nucleotide sequence ID" value="NZ_AP025567.1"/>
</dbReference>
<feature type="transmembrane region" description="Helical" evidence="6">
    <location>
        <begin position="83"/>
        <end position="100"/>
    </location>
</feature>
<keyword evidence="3 6" id="KW-0812">Transmembrane</keyword>
<feature type="transmembrane region" description="Helical" evidence="6">
    <location>
        <begin position="136"/>
        <end position="156"/>
    </location>
</feature>
<dbReference type="STRING" id="1776384.GCA_900086585_03214"/>
<dbReference type="GO" id="GO:0005886">
    <property type="term" value="C:plasma membrane"/>
    <property type="evidence" value="ECO:0007669"/>
    <property type="project" value="UniProtKB-SubCell"/>
</dbReference>
<evidence type="ECO:0000256" key="6">
    <source>
        <dbReference type="SAM" id="Phobius"/>
    </source>
</evidence>
<comment type="caution">
    <text evidence="7">The sequence shown here is derived from an EMBL/GenBank/DDBJ whole genome shotgun (WGS) entry which is preliminary data.</text>
</comment>
<evidence type="ECO:0000313" key="8">
    <source>
        <dbReference type="Proteomes" id="UP000284841"/>
    </source>
</evidence>
<organism evidence="7 8">
    <name type="scientific">Emergencia timonensis</name>
    <dbReference type="NCBI Taxonomy" id="1776384"/>
    <lineage>
        <taxon>Bacteria</taxon>
        <taxon>Bacillati</taxon>
        <taxon>Bacillota</taxon>
        <taxon>Clostridia</taxon>
        <taxon>Peptostreptococcales</taxon>
        <taxon>Anaerovoracaceae</taxon>
        <taxon>Emergencia</taxon>
    </lineage>
</organism>
<gene>
    <name evidence="7" type="ORF">DW099_04635</name>
</gene>
<evidence type="ECO:0000256" key="2">
    <source>
        <dbReference type="ARBA" id="ARBA00022475"/>
    </source>
</evidence>
<dbReference type="OrthoDB" id="9775903at2"/>
<evidence type="ECO:0000313" key="7">
    <source>
        <dbReference type="EMBL" id="RHJ89855.1"/>
    </source>
</evidence>
<keyword evidence="8" id="KW-1185">Reference proteome</keyword>
<sequence>MKSRFAKMVVLGIKQFRDPYYQGFAAQMSFFIMLSLVPTLTVLSQLLGVLEIPLDFLDDWVKANVLPEMAGSLKEILQDSGKTSAATSNIVMIIMALWAASRAQFSMMRIANYTYTSGRTTGSFWRERIRSLKTMALTLFTLAFVAIIPVYGRLILQAVFGHIIEGTMIDTLWTYLRWPIAGTLYFLMVSYNYYVLPNEKLKFREIVPGSIFGAIGMLVVTIIYSIYAENLANYNIIYGSLASFVALLFWFYFLSWVLCLGILFNKVWKDTKEEGVLNV</sequence>
<dbReference type="InterPro" id="IPR017039">
    <property type="entry name" value="Virul_fac_BrkB"/>
</dbReference>
<dbReference type="Proteomes" id="UP000284841">
    <property type="component" value="Unassembled WGS sequence"/>
</dbReference>
<evidence type="ECO:0000256" key="5">
    <source>
        <dbReference type="ARBA" id="ARBA00023136"/>
    </source>
</evidence>
<keyword evidence="2" id="KW-1003">Cell membrane</keyword>
<dbReference type="PANTHER" id="PTHR30213">
    <property type="entry name" value="INNER MEMBRANE PROTEIN YHJD"/>
    <property type="match status" value="1"/>
</dbReference>
<reference evidence="7 8" key="1">
    <citation type="submission" date="2018-08" db="EMBL/GenBank/DDBJ databases">
        <title>A genome reference for cultivated species of the human gut microbiota.</title>
        <authorList>
            <person name="Zou Y."/>
            <person name="Xue W."/>
            <person name="Luo G."/>
        </authorList>
    </citation>
    <scope>NUCLEOTIDE SEQUENCE [LARGE SCALE GENOMIC DNA]</scope>
    <source>
        <strain evidence="7 8">AM07-24</strain>
    </source>
</reference>
<name>A0A415E8C8_9FIRM</name>
<dbReference type="PANTHER" id="PTHR30213:SF0">
    <property type="entry name" value="UPF0761 MEMBRANE PROTEIN YIHY"/>
    <property type="match status" value="1"/>
</dbReference>
<proteinExistence type="predicted"/>
<keyword evidence="5 6" id="KW-0472">Membrane</keyword>
<keyword evidence="4 6" id="KW-1133">Transmembrane helix</keyword>
<evidence type="ECO:0000256" key="3">
    <source>
        <dbReference type="ARBA" id="ARBA00022692"/>
    </source>
</evidence>
<dbReference type="PIRSF" id="PIRSF035875">
    <property type="entry name" value="RNase_BN"/>
    <property type="match status" value="1"/>
</dbReference>
<evidence type="ECO:0000256" key="4">
    <source>
        <dbReference type="ARBA" id="ARBA00022989"/>
    </source>
</evidence>
<evidence type="ECO:0000256" key="1">
    <source>
        <dbReference type="ARBA" id="ARBA00004651"/>
    </source>
</evidence>
<feature type="transmembrane region" description="Helical" evidence="6">
    <location>
        <begin position="239"/>
        <end position="264"/>
    </location>
</feature>
<dbReference type="EMBL" id="QRMS01000001">
    <property type="protein sequence ID" value="RHJ89855.1"/>
    <property type="molecule type" value="Genomic_DNA"/>
</dbReference>
<accession>A0A415E8C8</accession>
<dbReference type="NCBIfam" id="TIGR00765">
    <property type="entry name" value="yihY_not_rbn"/>
    <property type="match status" value="1"/>
</dbReference>
<feature type="transmembrane region" description="Helical" evidence="6">
    <location>
        <begin position="21"/>
        <end position="47"/>
    </location>
</feature>